<organism evidence="2 3">
    <name type="scientific">Ficus carica</name>
    <name type="common">Common fig</name>
    <dbReference type="NCBI Taxonomy" id="3494"/>
    <lineage>
        <taxon>Eukaryota</taxon>
        <taxon>Viridiplantae</taxon>
        <taxon>Streptophyta</taxon>
        <taxon>Embryophyta</taxon>
        <taxon>Tracheophyta</taxon>
        <taxon>Spermatophyta</taxon>
        <taxon>Magnoliopsida</taxon>
        <taxon>eudicotyledons</taxon>
        <taxon>Gunneridae</taxon>
        <taxon>Pentapetalae</taxon>
        <taxon>rosids</taxon>
        <taxon>fabids</taxon>
        <taxon>Rosales</taxon>
        <taxon>Moraceae</taxon>
        <taxon>Ficeae</taxon>
        <taxon>Ficus</taxon>
    </lineage>
</organism>
<dbReference type="Proteomes" id="UP001187192">
    <property type="component" value="Unassembled WGS sequence"/>
</dbReference>
<protein>
    <submittedName>
        <fullName evidence="2">Uncharacterized protein</fullName>
    </submittedName>
</protein>
<feature type="region of interest" description="Disordered" evidence="1">
    <location>
        <begin position="1"/>
        <end position="27"/>
    </location>
</feature>
<dbReference type="EMBL" id="BTGU01000114">
    <property type="protein sequence ID" value="GMN61588.1"/>
    <property type="molecule type" value="Genomic_DNA"/>
</dbReference>
<gene>
    <name evidence="2" type="ORF">TIFTF001_030681</name>
</gene>
<reference evidence="2" key="1">
    <citation type="submission" date="2023-07" db="EMBL/GenBank/DDBJ databases">
        <title>draft genome sequence of fig (Ficus carica).</title>
        <authorList>
            <person name="Takahashi T."/>
            <person name="Nishimura K."/>
        </authorList>
    </citation>
    <scope>NUCLEOTIDE SEQUENCE</scope>
</reference>
<keyword evidence="3" id="KW-1185">Reference proteome</keyword>
<proteinExistence type="predicted"/>
<dbReference type="AlphaFoldDB" id="A0AA88DUA2"/>
<evidence type="ECO:0000256" key="1">
    <source>
        <dbReference type="SAM" id="MobiDB-lite"/>
    </source>
</evidence>
<evidence type="ECO:0000313" key="2">
    <source>
        <dbReference type="EMBL" id="GMN61588.1"/>
    </source>
</evidence>
<evidence type="ECO:0000313" key="3">
    <source>
        <dbReference type="Proteomes" id="UP001187192"/>
    </source>
</evidence>
<sequence length="55" mass="6206">MEKFASRHGKDHEADPSLREQDPSVRSGDKTMCLFGNKMIVYSFSCVVSLKLLCL</sequence>
<name>A0AA88DUA2_FICCA</name>
<accession>A0AA88DUA2</accession>
<comment type="caution">
    <text evidence="2">The sequence shown here is derived from an EMBL/GenBank/DDBJ whole genome shotgun (WGS) entry which is preliminary data.</text>
</comment>